<dbReference type="InterPro" id="IPR014721">
    <property type="entry name" value="Ribsml_uS5_D2-typ_fold_subgr"/>
</dbReference>
<dbReference type="GO" id="GO:0006508">
    <property type="term" value="P:proteolysis"/>
    <property type="evidence" value="ECO:0007669"/>
    <property type="project" value="UniProtKB-KW"/>
</dbReference>
<dbReference type="InterPro" id="IPR036034">
    <property type="entry name" value="PDZ_sf"/>
</dbReference>
<dbReference type="SUPFAM" id="SSF50156">
    <property type="entry name" value="PDZ domain-like"/>
    <property type="match status" value="1"/>
</dbReference>
<comment type="similarity">
    <text evidence="1">Belongs to the peptidase S16 family.</text>
</comment>
<comment type="catalytic activity">
    <reaction evidence="1">
        <text>Hydrolysis of proteins in presence of ATP.</text>
        <dbReference type="EC" id="3.4.21.53"/>
    </reaction>
</comment>
<dbReference type="PROSITE" id="PS51786">
    <property type="entry name" value="LON_PROTEOLYTIC"/>
    <property type="match status" value="1"/>
</dbReference>
<dbReference type="InterPro" id="IPR027065">
    <property type="entry name" value="Lon_Prtase"/>
</dbReference>
<keyword evidence="1" id="KW-0645">Protease</keyword>
<dbReference type="Gene3D" id="3.30.230.10">
    <property type="match status" value="1"/>
</dbReference>
<dbReference type="Pfam" id="PF05362">
    <property type="entry name" value="Lon_C"/>
    <property type="match status" value="1"/>
</dbReference>
<dbReference type="Proteomes" id="UP000306980">
    <property type="component" value="Unassembled WGS sequence"/>
</dbReference>
<dbReference type="InterPro" id="IPR020568">
    <property type="entry name" value="Ribosomal_Su5_D2-typ_SF"/>
</dbReference>
<feature type="domain" description="Lon proteolytic" evidence="4">
    <location>
        <begin position="227"/>
        <end position="337"/>
    </location>
</feature>
<keyword evidence="2" id="KW-1133">Transmembrane helix</keyword>
<feature type="transmembrane region" description="Helical" evidence="2">
    <location>
        <begin position="12"/>
        <end position="31"/>
    </location>
</feature>
<feature type="active site" evidence="1">
    <location>
        <position position="280"/>
    </location>
</feature>
<keyword evidence="2" id="KW-0472">Membrane</keyword>
<sequence length="343" mass="37657">MQFTKRHIITMIAVMAIALFISIYKLPYYVYKPGGADALNSIVQVENGHKSEGDMHLVTIRGGQATPIQYLLAKILPHQEVLPLRNIRPEGVSEDEYFHAQLKMMESSQEKAIVVAYEAANEEINITYNGVYVVSVDEKMPASDVLKPGDRITGINGHPIEKANDLIDYVGSKQAGEIITVDVERDDRKLTKKIPLKNFPENDNKPGIGIKLVTDRAVQVNPDVNFSSGKIGGPSAGLMFSLEIYDQLTETDITQGYQVAGTGEIDYQGNVLPIGGIKKKVVAADEEGCDIFFAPNENGATDSNYERAVASAEEINSDMKVVPVDTFSEALEYLKQLQSTEEG</sequence>
<protein>
    <recommendedName>
        <fullName evidence="1">endopeptidase La</fullName>
        <ecNumber evidence="1">3.4.21.53</ecNumber>
    </recommendedName>
</protein>
<dbReference type="PROSITE" id="PS50106">
    <property type="entry name" value="PDZ"/>
    <property type="match status" value="1"/>
</dbReference>
<dbReference type="Gene3D" id="2.30.42.10">
    <property type="match status" value="1"/>
</dbReference>
<feature type="domain" description="PDZ" evidence="3">
    <location>
        <begin position="112"/>
        <end position="187"/>
    </location>
</feature>
<dbReference type="OrthoDB" id="2356897at2"/>
<keyword evidence="2" id="KW-0812">Transmembrane</keyword>
<dbReference type="EC" id="3.4.21.53" evidence="1"/>
<dbReference type="GO" id="GO:0005524">
    <property type="term" value="F:ATP binding"/>
    <property type="evidence" value="ECO:0007669"/>
    <property type="project" value="InterPro"/>
</dbReference>
<dbReference type="AlphaFoldDB" id="A0A5S3QP77"/>
<dbReference type="GO" id="GO:0004176">
    <property type="term" value="F:ATP-dependent peptidase activity"/>
    <property type="evidence" value="ECO:0007669"/>
    <property type="project" value="UniProtKB-UniRule"/>
</dbReference>
<accession>A0A5S3QP77</accession>
<dbReference type="InterPro" id="IPR001478">
    <property type="entry name" value="PDZ"/>
</dbReference>
<evidence type="ECO:0000259" key="3">
    <source>
        <dbReference type="PROSITE" id="PS50106"/>
    </source>
</evidence>
<dbReference type="SUPFAM" id="SSF54211">
    <property type="entry name" value="Ribosomal protein S5 domain 2-like"/>
    <property type="match status" value="1"/>
</dbReference>
<organism evidence="5 6">
    <name type="scientific">Lentibacillus cibarius</name>
    <dbReference type="NCBI Taxonomy" id="2583219"/>
    <lineage>
        <taxon>Bacteria</taxon>
        <taxon>Bacillati</taxon>
        <taxon>Bacillota</taxon>
        <taxon>Bacilli</taxon>
        <taxon>Bacillales</taxon>
        <taxon>Bacillaceae</taxon>
        <taxon>Lentibacillus</taxon>
    </lineage>
</organism>
<proteinExistence type="inferred from homology"/>
<dbReference type="RefSeq" id="WP_138604367.1">
    <property type="nucleotide sequence ID" value="NZ_VCIA01000001.1"/>
</dbReference>
<evidence type="ECO:0000313" key="5">
    <source>
        <dbReference type="EMBL" id="TMN23478.1"/>
    </source>
</evidence>
<reference evidence="5 6" key="1">
    <citation type="submission" date="2019-05" db="EMBL/GenBank/DDBJ databases">
        <title>Genomic analysis of Lentibacillus sp. NKC220-2.</title>
        <authorList>
            <person name="Oh Y.J."/>
        </authorList>
    </citation>
    <scope>NUCLEOTIDE SEQUENCE [LARGE SCALE GENOMIC DNA]</scope>
    <source>
        <strain evidence="5 6">NKC220-2</strain>
    </source>
</reference>
<gene>
    <name evidence="5" type="ORF">FFL34_16270</name>
</gene>
<dbReference type="EMBL" id="VCIA01000001">
    <property type="protein sequence ID" value="TMN23478.1"/>
    <property type="molecule type" value="Genomic_DNA"/>
</dbReference>
<keyword evidence="1" id="KW-0720">Serine protease</keyword>
<name>A0A5S3QP77_9BACI</name>
<comment type="caution">
    <text evidence="5">The sequence shown here is derived from an EMBL/GenBank/DDBJ whole genome shotgun (WGS) entry which is preliminary data.</text>
</comment>
<evidence type="ECO:0000313" key="6">
    <source>
        <dbReference type="Proteomes" id="UP000306980"/>
    </source>
</evidence>
<dbReference type="SMART" id="SM00228">
    <property type="entry name" value="PDZ"/>
    <property type="match status" value="1"/>
</dbReference>
<evidence type="ECO:0000259" key="4">
    <source>
        <dbReference type="PROSITE" id="PS51786"/>
    </source>
</evidence>
<dbReference type="GO" id="GO:0004252">
    <property type="term" value="F:serine-type endopeptidase activity"/>
    <property type="evidence" value="ECO:0007669"/>
    <property type="project" value="UniProtKB-UniRule"/>
</dbReference>
<keyword evidence="1" id="KW-0378">Hydrolase</keyword>
<evidence type="ECO:0000256" key="2">
    <source>
        <dbReference type="SAM" id="Phobius"/>
    </source>
</evidence>
<dbReference type="Pfam" id="PF13180">
    <property type="entry name" value="PDZ_2"/>
    <property type="match status" value="1"/>
</dbReference>
<evidence type="ECO:0000256" key="1">
    <source>
        <dbReference type="PROSITE-ProRule" id="PRU01122"/>
    </source>
</evidence>
<dbReference type="InterPro" id="IPR008269">
    <property type="entry name" value="Lon_proteolytic"/>
</dbReference>
<dbReference type="PANTHER" id="PTHR10046">
    <property type="entry name" value="ATP DEPENDENT LON PROTEASE FAMILY MEMBER"/>
    <property type="match status" value="1"/>
</dbReference>
<dbReference type="GO" id="GO:0030163">
    <property type="term" value="P:protein catabolic process"/>
    <property type="evidence" value="ECO:0007669"/>
    <property type="project" value="InterPro"/>
</dbReference>
<feature type="active site" evidence="1">
    <location>
        <position position="235"/>
    </location>
</feature>
<dbReference type="NCBIfam" id="NF041438">
    <property type="entry name" value="SepM_fam_S16"/>
    <property type="match status" value="1"/>
</dbReference>